<proteinExistence type="predicted"/>
<protein>
    <submittedName>
        <fullName evidence="2">Uncharacterized protein</fullName>
    </submittedName>
</protein>
<sequence length="517" mass="56951">MVTGKEDPLRSVLLQAMYVQIVVLGKKGFGDNSLMSFEEFGCFREYFASLIHRNPDVFESSHWWKDLLSFGEPRGATRAAQADRSESNDLFEGSRGRQAVKRGSKLPSSKVRAEQELNMALGKLVAMMRKQDPTHEKFLHILINDHSLGNNLAQMYSHLVQAKCLPVMREPELNIPAPRDPAAVAKIANPFSTVSTEAEAEANGPEVPEADLVKEQSPTGTTSNHEEAAIPGEQATAAYIIDGAPSDLDAAAEAETVPILPPSGSDTAIVDVADALARPATNQAPSAPNTEAEGRAPPKAAMTKTQAKKAKKREADHLSNPAATQNKRYVSQTFQMKHVLTCRFRRSKHTVTVRLSDGQTLIDMQRLITASEVVAEVQKQQGDDFEQIWLEDTKAEHFMHFADRLNSKTFRWSRKSLQEKTGIASVAIQLEAEDIAEEAIGEIRGHVSSNVTPVMVDKVFEWVPGVERVTGIFVEALCESLRGQGIPFEDAQKQLNSEGALASLKYYWIETESSDEE</sequence>
<feature type="region of interest" description="Disordered" evidence="1">
    <location>
        <begin position="78"/>
        <end position="108"/>
    </location>
</feature>
<accession>A0ABR0RJC8</accession>
<name>A0ABR0RJC8_9EURO</name>
<feature type="region of interest" description="Disordered" evidence="1">
    <location>
        <begin position="197"/>
        <end position="231"/>
    </location>
</feature>
<gene>
    <name evidence="2" type="ORF">PMZ80_007140</name>
</gene>
<evidence type="ECO:0000313" key="2">
    <source>
        <dbReference type="EMBL" id="KAK5940723.1"/>
    </source>
</evidence>
<dbReference type="EMBL" id="JAVHJV010000008">
    <property type="protein sequence ID" value="KAK5940723.1"/>
    <property type="molecule type" value="Genomic_DNA"/>
</dbReference>
<reference evidence="2 3" key="1">
    <citation type="journal article" date="2023" name="Res Sq">
        <title>Genomic and morphological characterization of Knufia obscura isolated from the Mars 2020 spacecraft assembly facility.</title>
        <authorList>
            <person name="Chander A.M."/>
            <person name="Teixeira M.M."/>
            <person name="Singh N.K."/>
            <person name="Williams M.P."/>
            <person name="Parker C.W."/>
            <person name="Leo P."/>
            <person name="Stajich J.E."/>
            <person name="Torok T."/>
            <person name="Tighe S."/>
            <person name="Mason C.E."/>
            <person name="Venkateswaran K."/>
        </authorList>
    </citation>
    <scope>NUCLEOTIDE SEQUENCE [LARGE SCALE GENOMIC DNA]</scope>
    <source>
        <strain evidence="2 3">CCFEE 5817</strain>
    </source>
</reference>
<feature type="compositionally biased region" description="Polar residues" evidence="1">
    <location>
        <begin position="280"/>
        <end position="289"/>
    </location>
</feature>
<organism evidence="2 3">
    <name type="scientific">Knufia obscura</name>
    <dbReference type="NCBI Taxonomy" id="1635080"/>
    <lineage>
        <taxon>Eukaryota</taxon>
        <taxon>Fungi</taxon>
        <taxon>Dikarya</taxon>
        <taxon>Ascomycota</taxon>
        <taxon>Pezizomycotina</taxon>
        <taxon>Eurotiomycetes</taxon>
        <taxon>Chaetothyriomycetidae</taxon>
        <taxon>Chaetothyriales</taxon>
        <taxon>Trichomeriaceae</taxon>
        <taxon>Knufia</taxon>
    </lineage>
</organism>
<dbReference type="Proteomes" id="UP001334248">
    <property type="component" value="Unassembled WGS sequence"/>
</dbReference>
<feature type="region of interest" description="Disordered" evidence="1">
    <location>
        <begin position="279"/>
        <end position="322"/>
    </location>
</feature>
<evidence type="ECO:0000313" key="3">
    <source>
        <dbReference type="Proteomes" id="UP001334248"/>
    </source>
</evidence>
<keyword evidence="3" id="KW-1185">Reference proteome</keyword>
<dbReference type="GeneID" id="90000589"/>
<evidence type="ECO:0000256" key="1">
    <source>
        <dbReference type="SAM" id="MobiDB-lite"/>
    </source>
</evidence>
<dbReference type="RefSeq" id="XP_064728813.1">
    <property type="nucleotide sequence ID" value="XM_064875548.1"/>
</dbReference>
<comment type="caution">
    <text evidence="2">The sequence shown here is derived from an EMBL/GenBank/DDBJ whole genome shotgun (WGS) entry which is preliminary data.</text>
</comment>
<feature type="compositionally biased region" description="Basic and acidic residues" evidence="1">
    <location>
        <begin position="81"/>
        <end position="95"/>
    </location>
</feature>